<dbReference type="GO" id="GO:0048564">
    <property type="term" value="P:photosystem I assembly"/>
    <property type="evidence" value="ECO:0007669"/>
    <property type="project" value="InterPro"/>
</dbReference>
<protein>
    <submittedName>
        <fullName evidence="1">Uncharacterized protein</fullName>
    </submittedName>
</protein>
<evidence type="ECO:0000313" key="1">
    <source>
        <dbReference type="EMBL" id="KAG2448321.1"/>
    </source>
</evidence>
<reference evidence="1" key="1">
    <citation type="journal article" date="2020" name="bioRxiv">
        <title>Comparative genomics of Chlamydomonas.</title>
        <authorList>
            <person name="Craig R.J."/>
            <person name="Hasan A.R."/>
            <person name="Ness R.W."/>
            <person name="Keightley P.D."/>
        </authorList>
    </citation>
    <scope>NUCLEOTIDE SEQUENCE</scope>
    <source>
        <strain evidence="1">CCAP 11/173</strain>
    </source>
</reference>
<dbReference type="PANTHER" id="PTHR36770">
    <property type="entry name" value="PHOTOSYSTEM I ASSEMBLY FACTOR PSA3, CHLOROPLASTIC"/>
    <property type="match status" value="1"/>
</dbReference>
<dbReference type="PANTHER" id="PTHR36770:SF1">
    <property type="entry name" value="PHOTOSYSTEM I ASSEMBLY FACTOR PSA3, CHLOROPLASTIC"/>
    <property type="match status" value="1"/>
</dbReference>
<dbReference type="EMBL" id="JAEHOD010000018">
    <property type="protein sequence ID" value="KAG2448321.1"/>
    <property type="molecule type" value="Genomic_DNA"/>
</dbReference>
<keyword evidence="2" id="KW-1185">Reference proteome</keyword>
<sequence>MKLSSSLQRCERPALTRRKVANSSRLTCVVVKAEQKGDFFSGIKAVAKKVQGSLPIVGLVSRLAAPEGGFDELAYPEFCRSMIEKCPVSYRIAQTELEKKYGKPANSRWVLLVLWMTKMGVGLVPAKDIISASRRLRITQDIEIEVDRFEQAKAGVLKKYSMVSRPEGKLEDQLSVAVDALCTLCIGLKDGEAVPEAAAPFLRDIVAGAFPAASPAAVEAAVSGRANRAVAYS</sequence>
<proteinExistence type="predicted"/>
<dbReference type="Proteomes" id="UP000613740">
    <property type="component" value="Unassembled WGS sequence"/>
</dbReference>
<name>A0A835WJN7_9CHLO</name>
<accession>A0A835WJN7</accession>
<gene>
    <name evidence="1" type="ORF">HYH02_006905</name>
</gene>
<dbReference type="OrthoDB" id="2013100at2759"/>
<dbReference type="InterPro" id="IPR037736">
    <property type="entry name" value="PSA3"/>
</dbReference>
<evidence type="ECO:0000313" key="2">
    <source>
        <dbReference type="Proteomes" id="UP000613740"/>
    </source>
</evidence>
<comment type="caution">
    <text evidence="1">The sequence shown here is derived from an EMBL/GenBank/DDBJ whole genome shotgun (WGS) entry which is preliminary data.</text>
</comment>
<organism evidence="1 2">
    <name type="scientific">Chlamydomonas schloesseri</name>
    <dbReference type="NCBI Taxonomy" id="2026947"/>
    <lineage>
        <taxon>Eukaryota</taxon>
        <taxon>Viridiplantae</taxon>
        <taxon>Chlorophyta</taxon>
        <taxon>core chlorophytes</taxon>
        <taxon>Chlorophyceae</taxon>
        <taxon>CS clade</taxon>
        <taxon>Chlamydomonadales</taxon>
        <taxon>Chlamydomonadaceae</taxon>
        <taxon>Chlamydomonas</taxon>
    </lineage>
</organism>
<dbReference type="AlphaFoldDB" id="A0A835WJN7"/>